<dbReference type="SUPFAM" id="SSF49998">
    <property type="entry name" value="Amine oxidase catalytic domain"/>
    <property type="match status" value="1"/>
</dbReference>
<keyword evidence="4" id="KW-1185">Reference proteome</keyword>
<dbReference type="GO" id="GO:0009308">
    <property type="term" value="P:amine metabolic process"/>
    <property type="evidence" value="ECO:0007669"/>
    <property type="project" value="UniProtKB-UniRule"/>
</dbReference>
<dbReference type="PANTHER" id="PTHR10638">
    <property type="entry name" value="COPPER AMINE OXIDASE"/>
    <property type="match status" value="1"/>
</dbReference>
<dbReference type="PANTHER" id="PTHR10638:SF40">
    <property type="entry name" value="PRIMARY AMINE OXIDASE 1"/>
    <property type="match status" value="1"/>
</dbReference>
<evidence type="ECO:0000259" key="2">
    <source>
        <dbReference type="Pfam" id="PF01179"/>
    </source>
</evidence>
<dbReference type="InterPro" id="IPR036460">
    <property type="entry name" value="Cu_amine_oxidase_C_sf"/>
</dbReference>
<comment type="caution">
    <text evidence="3">The sequence shown here is derived from an EMBL/GenBank/DDBJ whole genome shotgun (WGS) entry which is preliminary data.</text>
</comment>
<organism evidence="3 4">
    <name type="scientific">Lactuca sativa</name>
    <name type="common">Garden lettuce</name>
    <dbReference type="NCBI Taxonomy" id="4236"/>
    <lineage>
        <taxon>Eukaryota</taxon>
        <taxon>Viridiplantae</taxon>
        <taxon>Streptophyta</taxon>
        <taxon>Embryophyta</taxon>
        <taxon>Tracheophyta</taxon>
        <taxon>Spermatophyta</taxon>
        <taxon>Magnoliopsida</taxon>
        <taxon>eudicotyledons</taxon>
        <taxon>Gunneridae</taxon>
        <taxon>Pentapetalae</taxon>
        <taxon>asterids</taxon>
        <taxon>campanulids</taxon>
        <taxon>Asterales</taxon>
        <taxon>Asteraceae</taxon>
        <taxon>Cichorioideae</taxon>
        <taxon>Cichorieae</taxon>
        <taxon>Lactucinae</taxon>
        <taxon>Lactuca</taxon>
    </lineage>
</organism>
<name>A0A9R1UXH2_LACSA</name>
<dbReference type="GO" id="GO:0008131">
    <property type="term" value="F:primary methylamine oxidase activity"/>
    <property type="evidence" value="ECO:0007669"/>
    <property type="project" value="InterPro"/>
</dbReference>
<comment type="similarity">
    <text evidence="1">Belongs to the copper/topaquinone oxidase family.</text>
</comment>
<gene>
    <name evidence="3" type="ORF">LSAT_V11C700372090</name>
</gene>
<protein>
    <recommendedName>
        <fullName evidence="1">Amine oxidase</fullName>
        <ecNumber evidence="1">1.4.3.-</ecNumber>
    </recommendedName>
</protein>
<evidence type="ECO:0000313" key="4">
    <source>
        <dbReference type="Proteomes" id="UP000235145"/>
    </source>
</evidence>
<dbReference type="GO" id="GO:0005507">
    <property type="term" value="F:copper ion binding"/>
    <property type="evidence" value="ECO:0007669"/>
    <property type="project" value="InterPro"/>
</dbReference>
<dbReference type="GO" id="GO:0048038">
    <property type="term" value="F:quinone binding"/>
    <property type="evidence" value="ECO:0007669"/>
    <property type="project" value="InterPro"/>
</dbReference>
<keyword evidence="1" id="KW-0479">Metal-binding</keyword>
<dbReference type="Pfam" id="PF01179">
    <property type="entry name" value="Cu_amine_oxid"/>
    <property type="match status" value="1"/>
</dbReference>
<keyword evidence="1" id="KW-0560">Oxidoreductase</keyword>
<dbReference type="EMBL" id="NBSK02000007">
    <property type="protein sequence ID" value="KAJ0195997.1"/>
    <property type="molecule type" value="Genomic_DNA"/>
</dbReference>
<dbReference type="Proteomes" id="UP000235145">
    <property type="component" value="Unassembled WGS sequence"/>
</dbReference>
<dbReference type="Gene3D" id="2.70.98.20">
    <property type="entry name" value="Copper amine oxidase, catalytic domain"/>
    <property type="match status" value="1"/>
</dbReference>
<feature type="domain" description="Copper amine oxidase catalytic" evidence="2">
    <location>
        <begin position="72"/>
        <end position="232"/>
    </location>
</feature>
<comment type="PTM">
    <text evidence="1">Topaquinone (TPQ) is generated by copper-dependent autoxidation of a specific tyrosyl residue.</text>
</comment>
<evidence type="ECO:0000256" key="1">
    <source>
        <dbReference type="RuleBase" id="RU000672"/>
    </source>
</evidence>
<dbReference type="InterPro" id="IPR000269">
    <property type="entry name" value="Cu_amine_oxidase"/>
</dbReference>
<dbReference type="InterPro" id="IPR015798">
    <property type="entry name" value="Cu_amine_oxidase_C"/>
</dbReference>
<dbReference type="EC" id="1.4.3.-" evidence="1"/>
<sequence length="235" mass="26745">MLYITLTSNSEKKISGPVRVKSRIPGTVRSKPETQLVVKTKPENRPINMYIRSGLGPVPVFFRSANLKVKKVNTSPRKSYWNVVKETAKTENEARIRLGLKASELLVVNTNKKTKLGNDVGYRLMTGQPAVSLLLDDDYPQIRASYTKYQVWVTSYNKSERWAAGFYADRSTGKDGLAVWSRRNRSIINKDIVLWYTVGFHHSPCQEDFPVMSTLSNGFELKPSNIFERNPLIKT</sequence>
<reference evidence="3 4" key="1">
    <citation type="journal article" date="2017" name="Nat. Commun.">
        <title>Genome assembly with in vitro proximity ligation data and whole-genome triplication in lettuce.</title>
        <authorList>
            <person name="Reyes-Chin-Wo S."/>
            <person name="Wang Z."/>
            <person name="Yang X."/>
            <person name="Kozik A."/>
            <person name="Arikit S."/>
            <person name="Song C."/>
            <person name="Xia L."/>
            <person name="Froenicke L."/>
            <person name="Lavelle D.O."/>
            <person name="Truco M.J."/>
            <person name="Xia R."/>
            <person name="Zhu S."/>
            <person name="Xu C."/>
            <person name="Xu H."/>
            <person name="Xu X."/>
            <person name="Cox K."/>
            <person name="Korf I."/>
            <person name="Meyers B.C."/>
            <person name="Michelmore R.W."/>
        </authorList>
    </citation>
    <scope>NUCLEOTIDE SEQUENCE [LARGE SCALE GENOMIC DNA]</scope>
    <source>
        <strain evidence="4">cv. Salinas</strain>
        <tissue evidence="3">Seedlings</tissue>
    </source>
</reference>
<accession>A0A9R1UXH2</accession>
<evidence type="ECO:0000313" key="3">
    <source>
        <dbReference type="EMBL" id="KAJ0195997.1"/>
    </source>
</evidence>
<proteinExistence type="inferred from homology"/>
<comment type="cofactor">
    <cofactor evidence="1">
        <name>Cu cation</name>
        <dbReference type="ChEBI" id="CHEBI:23378"/>
    </cofactor>
    <text evidence="1">Contains 1 topaquinone per subunit.</text>
</comment>
<keyword evidence="1" id="KW-0801">TPQ</keyword>
<dbReference type="AlphaFoldDB" id="A0A9R1UXH2"/>
<keyword evidence="1" id="KW-0186">Copper</keyword>